<dbReference type="AlphaFoldDB" id="A0A7S3VIS3"/>
<reference evidence="2" key="1">
    <citation type="submission" date="2021-01" db="EMBL/GenBank/DDBJ databases">
        <authorList>
            <person name="Corre E."/>
            <person name="Pelletier E."/>
            <person name="Niang G."/>
            <person name="Scheremetjew M."/>
            <person name="Finn R."/>
            <person name="Kale V."/>
            <person name="Holt S."/>
            <person name="Cochrane G."/>
            <person name="Meng A."/>
            <person name="Brown T."/>
            <person name="Cohen L."/>
        </authorList>
    </citation>
    <scope>NUCLEOTIDE SEQUENCE</scope>
    <source>
        <strain evidence="2">CCMP1320</strain>
    </source>
</reference>
<feature type="compositionally biased region" description="Low complexity" evidence="1">
    <location>
        <begin position="62"/>
        <end position="90"/>
    </location>
</feature>
<accession>A0A7S3VIS3</accession>
<evidence type="ECO:0000256" key="1">
    <source>
        <dbReference type="SAM" id="MobiDB-lite"/>
    </source>
</evidence>
<proteinExistence type="predicted"/>
<protein>
    <submittedName>
        <fullName evidence="2">Uncharacterized protein</fullName>
    </submittedName>
</protein>
<feature type="compositionally biased region" description="Polar residues" evidence="1">
    <location>
        <begin position="102"/>
        <end position="114"/>
    </location>
</feature>
<sequence length="160" mass="17483">MPRTQGNLIRFTSFGSTVNSLSRNDGQPASNNPPTQNQFSRAPIGIEGFPPLPKRKGSAVQAIQEAEAAGSAAARLAAKSHLQQQQQQQQQRRDQQQKTQQAPSPLTAQQHSQQHSGLPEELFCNLSSLEQNDCRDEQRSCCCCAAYTGLTAPTSYTDKK</sequence>
<name>A0A7S3VIS3_DUNTE</name>
<dbReference type="EMBL" id="HBIP01006165">
    <property type="protein sequence ID" value="CAE0488088.1"/>
    <property type="molecule type" value="Transcribed_RNA"/>
</dbReference>
<feature type="compositionally biased region" description="Polar residues" evidence="1">
    <location>
        <begin position="17"/>
        <end position="40"/>
    </location>
</feature>
<gene>
    <name evidence="2" type="ORF">DTER00134_LOCUS3151</name>
</gene>
<organism evidence="2">
    <name type="scientific">Dunaliella tertiolecta</name>
    <name type="common">Green alga</name>
    <dbReference type="NCBI Taxonomy" id="3047"/>
    <lineage>
        <taxon>Eukaryota</taxon>
        <taxon>Viridiplantae</taxon>
        <taxon>Chlorophyta</taxon>
        <taxon>core chlorophytes</taxon>
        <taxon>Chlorophyceae</taxon>
        <taxon>CS clade</taxon>
        <taxon>Chlamydomonadales</taxon>
        <taxon>Dunaliellaceae</taxon>
        <taxon>Dunaliella</taxon>
    </lineage>
</organism>
<evidence type="ECO:0000313" key="2">
    <source>
        <dbReference type="EMBL" id="CAE0488088.1"/>
    </source>
</evidence>
<feature type="region of interest" description="Disordered" evidence="1">
    <location>
        <begin position="17"/>
        <end position="114"/>
    </location>
</feature>